<protein>
    <submittedName>
        <fullName evidence="1">Uncharacterized protein</fullName>
    </submittedName>
</protein>
<accession>A0A8D9FS05</accession>
<name>A0A8D9FS05_9VIRU</name>
<dbReference type="EMBL" id="OU342829">
    <property type="protein sequence ID" value="CAG7581732.1"/>
    <property type="molecule type" value="Genomic_DNA"/>
</dbReference>
<reference evidence="1" key="1">
    <citation type="submission" date="2021-06" db="EMBL/GenBank/DDBJ databases">
        <authorList>
            <person name="Gannon L."/>
            <person name="Redgwell R T."/>
            <person name="Michniewski S."/>
            <person name="Harrison D C."/>
            <person name="Millard A."/>
        </authorList>
    </citation>
    <scope>NUCLEOTIDE SEQUENCE</scope>
</reference>
<gene>
    <name evidence="1" type="ORF">SLAVMIC_01003</name>
</gene>
<proteinExistence type="predicted"/>
<organism evidence="1">
    <name type="scientific">uncultured marine phage</name>
    <dbReference type="NCBI Taxonomy" id="707152"/>
    <lineage>
        <taxon>Viruses</taxon>
        <taxon>environmental samples</taxon>
    </lineage>
</organism>
<evidence type="ECO:0000313" key="1">
    <source>
        <dbReference type="EMBL" id="CAG7581732.1"/>
    </source>
</evidence>
<sequence length="75" mass="8491">MTLKKAKKHANLRPMTAWMAWGVIESRGMGYVVVGSHWIKTFGMDKCIYLRKGELFPYSPLMPAAPPPVPTKEDK</sequence>